<keyword evidence="1" id="KW-0812">Transmembrane</keyword>
<sequence>MLGYDKIKQANYFHKVHLKELKNEGFISNEEHAAIDYNIGPSYSTTNIFINIGLFVLTYVIVSSVLGLLGLIFSNVINEQNGWFFSLAVAIGLLLFMQKIIIDERNNFRSGIDDALLYGAIGFLFLAFFLLFETSIFNDPLATSLFFIPLLGVPAKIYQDRLLYGLTLIAIFSVFFLAFHKLGGIFLLLIPFVLMLLSFISYRLSTTKVKTVVLEVDQECWEVIQWISIVTFYLAGNIFVVTELSTELGLADAFPSIVRALFYGFTIIVPLFYIYHGLKNKQLLFLNIGLILIAVGVFSIKYYHNLMSLEVALLLGGVILLATAYMAMRYFKNEKWGISIEPDNKLTDGLNLESIIIDQTLSKVGGADTKFKGEGGKFGGGGATGEY</sequence>
<dbReference type="AlphaFoldDB" id="A0A975A0G9"/>
<protein>
    <recommendedName>
        <fullName evidence="4">DUF2157 domain-containing protein</fullName>
    </recommendedName>
</protein>
<feature type="transmembrane region" description="Helical" evidence="1">
    <location>
        <begin position="137"/>
        <end position="155"/>
    </location>
</feature>
<feature type="transmembrane region" description="Helical" evidence="1">
    <location>
        <begin position="309"/>
        <end position="328"/>
    </location>
</feature>
<keyword evidence="3" id="KW-1185">Reference proteome</keyword>
<gene>
    <name evidence="2" type="ORF">JR347_17685</name>
</gene>
<feature type="transmembrane region" description="Helical" evidence="1">
    <location>
        <begin position="83"/>
        <end position="102"/>
    </location>
</feature>
<keyword evidence="1" id="KW-1133">Transmembrane helix</keyword>
<feature type="transmembrane region" description="Helical" evidence="1">
    <location>
        <begin position="253"/>
        <end position="276"/>
    </location>
</feature>
<evidence type="ECO:0000256" key="1">
    <source>
        <dbReference type="SAM" id="Phobius"/>
    </source>
</evidence>
<evidence type="ECO:0000313" key="2">
    <source>
        <dbReference type="EMBL" id="QSE97389.1"/>
    </source>
</evidence>
<feature type="transmembrane region" description="Helical" evidence="1">
    <location>
        <begin position="283"/>
        <end position="303"/>
    </location>
</feature>
<feature type="transmembrane region" description="Helical" evidence="1">
    <location>
        <begin position="162"/>
        <end position="179"/>
    </location>
</feature>
<dbReference type="RefSeq" id="WP_205721900.1">
    <property type="nucleotide sequence ID" value="NZ_CP070608.1"/>
</dbReference>
<dbReference type="KEGG" id="fuv:JR347_17685"/>
<feature type="transmembrane region" description="Helical" evidence="1">
    <location>
        <begin position="185"/>
        <end position="202"/>
    </location>
</feature>
<name>A0A975A0G9_9BACT</name>
<feature type="transmembrane region" description="Helical" evidence="1">
    <location>
        <begin position="48"/>
        <end position="77"/>
    </location>
</feature>
<accession>A0A975A0G9</accession>
<keyword evidence="1" id="KW-0472">Membrane</keyword>
<feature type="transmembrane region" description="Helical" evidence="1">
    <location>
        <begin position="114"/>
        <end position="131"/>
    </location>
</feature>
<organism evidence="2 3">
    <name type="scientific">Fulvivirga lutea</name>
    <dbReference type="NCBI Taxonomy" id="2810512"/>
    <lineage>
        <taxon>Bacteria</taxon>
        <taxon>Pseudomonadati</taxon>
        <taxon>Bacteroidota</taxon>
        <taxon>Cytophagia</taxon>
        <taxon>Cytophagales</taxon>
        <taxon>Fulvivirgaceae</taxon>
        <taxon>Fulvivirga</taxon>
    </lineage>
</organism>
<proteinExistence type="predicted"/>
<dbReference type="Proteomes" id="UP000662783">
    <property type="component" value="Chromosome"/>
</dbReference>
<feature type="transmembrane region" description="Helical" evidence="1">
    <location>
        <begin position="223"/>
        <end position="241"/>
    </location>
</feature>
<dbReference type="EMBL" id="CP070608">
    <property type="protein sequence ID" value="QSE97389.1"/>
    <property type="molecule type" value="Genomic_DNA"/>
</dbReference>
<reference evidence="2" key="1">
    <citation type="submission" date="2021-02" db="EMBL/GenBank/DDBJ databases">
        <title>Fulvivirga sp. S481 isolated from sea water.</title>
        <authorList>
            <person name="Bae S.S."/>
            <person name="Baek K."/>
        </authorList>
    </citation>
    <scope>NUCLEOTIDE SEQUENCE</scope>
    <source>
        <strain evidence="2">S481</strain>
    </source>
</reference>
<evidence type="ECO:0000313" key="3">
    <source>
        <dbReference type="Proteomes" id="UP000662783"/>
    </source>
</evidence>
<evidence type="ECO:0008006" key="4">
    <source>
        <dbReference type="Google" id="ProtNLM"/>
    </source>
</evidence>